<dbReference type="AlphaFoldDB" id="A0A9W9GJK3"/>
<dbReference type="GeneID" id="81409495"/>
<name>A0A9W9GJK3_9EURO</name>
<dbReference type="RefSeq" id="XP_056518124.1">
    <property type="nucleotide sequence ID" value="XM_056670325.1"/>
</dbReference>
<dbReference type="Proteomes" id="UP001149079">
    <property type="component" value="Unassembled WGS sequence"/>
</dbReference>
<reference evidence="2" key="1">
    <citation type="submission" date="2022-11" db="EMBL/GenBank/DDBJ databases">
        <authorList>
            <person name="Petersen C."/>
        </authorList>
    </citation>
    <scope>NUCLEOTIDE SEQUENCE</scope>
    <source>
        <strain evidence="2">IBT 22155</strain>
    </source>
</reference>
<evidence type="ECO:0000256" key="1">
    <source>
        <dbReference type="SAM" id="MobiDB-lite"/>
    </source>
</evidence>
<organism evidence="2 3">
    <name type="scientific">Penicillium bovifimosum</name>
    <dbReference type="NCBI Taxonomy" id="126998"/>
    <lineage>
        <taxon>Eukaryota</taxon>
        <taxon>Fungi</taxon>
        <taxon>Dikarya</taxon>
        <taxon>Ascomycota</taxon>
        <taxon>Pezizomycotina</taxon>
        <taxon>Eurotiomycetes</taxon>
        <taxon>Eurotiomycetidae</taxon>
        <taxon>Eurotiales</taxon>
        <taxon>Aspergillaceae</taxon>
        <taxon>Penicillium</taxon>
    </lineage>
</organism>
<protein>
    <submittedName>
        <fullName evidence="2">Uncharacterized protein</fullName>
    </submittedName>
</protein>
<evidence type="ECO:0000313" key="3">
    <source>
        <dbReference type="Proteomes" id="UP001149079"/>
    </source>
</evidence>
<dbReference type="EMBL" id="JAPQKL010000007">
    <property type="protein sequence ID" value="KAJ5121620.1"/>
    <property type="molecule type" value="Genomic_DNA"/>
</dbReference>
<dbReference type="OrthoDB" id="4177740at2759"/>
<feature type="region of interest" description="Disordered" evidence="1">
    <location>
        <begin position="1"/>
        <end position="27"/>
    </location>
</feature>
<evidence type="ECO:0000313" key="2">
    <source>
        <dbReference type="EMBL" id="KAJ5121620.1"/>
    </source>
</evidence>
<keyword evidence="3" id="KW-1185">Reference proteome</keyword>
<comment type="caution">
    <text evidence="2">The sequence shown here is derived from an EMBL/GenBank/DDBJ whole genome shotgun (WGS) entry which is preliminary data.</text>
</comment>
<proteinExistence type="predicted"/>
<accession>A0A9W9GJK3</accession>
<sequence>MTNSPIPRLVSSRHSPRKSSKHTKSTKEHFIRRASLHHRFKDTFYDIADEVLEHCQMWERAGQIQFYLEVFESYSERKRSEDHSPSHQTLTLTGAKAEENELLHGDLAHIANALYCSLEQPQFENTSLFPGLVISFFGPRHGRLLQATFDNPGTLIVRPSLIYNFIDSDEKIELFVRYDNCEPRDGPEIESVLVDEVAISSRSASSLALRIKQRNHF</sequence>
<reference evidence="2" key="2">
    <citation type="journal article" date="2023" name="IMA Fungus">
        <title>Comparative genomic study of the Penicillium genus elucidates a diverse pangenome and 15 lateral gene transfer events.</title>
        <authorList>
            <person name="Petersen C."/>
            <person name="Sorensen T."/>
            <person name="Nielsen M.R."/>
            <person name="Sondergaard T.E."/>
            <person name="Sorensen J.L."/>
            <person name="Fitzpatrick D.A."/>
            <person name="Frisvad J.C."/>
            <person name="Nielsen K.L."/>
        </authorList>
    </citation>
    <scope>NUCLEOTIDE SEQUENCE</scope>
    <source>
        <strain evidence="2">IBT 22155</strain>
    </source>
</reference>
<gene>
    <name evidence="2" type="ORF">N7515_009581</name>
</gene>
<feature type="compositionally biased region" description="Basic residues" evidence="1">
    <location>
        <begin position="14"/>
        <end position="24"/>
    </location>
</feature>